<keyword evidence="4" id="KW-0378">Hydrolase</keyword>
<dbReference type="GO" id="GO:0016042">
    <property type="term" value="P:lipid catabolic process"/>
    <property type="evidence" value="ECO:0007669"/>
    <property type="project" value="UniProtKB-KW"/>
</dbReference>
<evidence type="ECO:0000259" key="3">
    <source>
        <dbReference type="Pfam" id="PF00561"/>
    </source>
</evidence>
<dbReference type="PANTHER" id="PTHR11005">
    <property type="entry name" value="LYSOSOMAL ACID LIPASE-RELATED"/>
    <property type="match status" value="1"/>
</dbReference>
<protein>
    <submittedName>
        <fullName evidence="4">Alpha/beta hydrolase</fullName>
    </submittedName>
</protein>
<name>A0A2U8QY09_9FLAO</name>
<keyword evidence="1" id="KW-0442">Lipid degradation</keyword>
<dbReference type="KEGG" id="fse:DI487_15440"/>
<feature type="domain" description="AB hydrolase-1" evidence="3">
    <location>
        <begin position="30"/>
        <end position="145"/>
    </location>
</feature>
<keyword evidence="5" id="KW-1185">Reference proteome</keyword>
<proteinExistence type="predicted"/>
<dbReference type="InterPro" id="IPR029058">
    <property type="entry name" value="AB_hydrolase_fold"/>
</dbReference>
<evidence type="ECO:0000256" key="1">
    <source>
        <dbReference type="ARBA" id="ARBA00022963"/>
    </source>
</evidence>
<dbReference type="Gene3D" id="3.40.50.1820">
    <property type="entry name" value="alpha/beta hydrolase"/>
    <property type="match status" value="1"/>
</dbReference>
<dbReference type="InterPro" id="IPR000073">
    <property type="entry name" value="AB_hydrolase_1"/>
</dbReference>
<dbReference type="Proteomes" id="UP000245429">
    <property type="component" value="Chromosome"/>
</dbReference>
<evidence type="ECO:0000313" key="5">
    <source>
        <dbReference type="Proteomes" id="UP000245429"/>
    </source>
</evidence>
<keyword evidence="2" id="KW-0443">Lipid metabolism</keyword>
<gene>
    <name evidence="4" type="ORF">DI487_15440</name>
</gene>
<sequence>MKEQLFHITTEDNERIALWKFNTAFKSERHIFLTHGTFSNRKICSGIASYLTEQGFTCWLMEWRNHGESSKTQNDFDFETIAKYDLKSVFEFLFNNRNIKNIDCLAHSGGGITLTMFLINNPDYQPKIKSITLFGVQAFGAGIEFNNRMKILASKYLTALLGVVPAKTAGSTEHSESYYTMKQWFNWNLKHNFIGENGFDYLNEMKKIKIPVLSICASGDNFIAPKVGCEKYLNAFENSKNQFIYLSKENGNLEDYNHSRILKSQSSKKEIWPIVTEWINNKNYCQQWL</sequence>
<dbReference type="SUPFAM" id="SSF53474">
    <property type="entry name" value="alpha/beta-Hydrolases"/>
    <property type="match status" value="1"/>
</dbReference>
<dbReference type="OrthoDB" id="9780932at2"/>
<organism evidence="4 5">
    <name type="scientific">Flavobacterium sediminis</name>
    <dbReference type="NCBI Taxonomy" id="2201181"/>
    <lineage>
        <taxon>Bacteria</taxon>
        <taxon>Pseudomonadati</taxon>
        <taxon>Bacteroidota</taxon>
        <taxon>Flavobacteriia</taxon>
        <taxon>Flavobacteriales</taxon>
        <taxon>Flavobacteriaceae</taxon>
        <taxon>Flavobacterium</taxon>
    </lineage>
</organism>
<dbReference type="Pfam" id="PF00561">
    <property type="entry name" value="Abhydrolase_1"/>
    <property type="match status" value="1"/>
</dbReference>
<reference evidence="4 5" key="1">
    <citation type="submission" date="2018-05" db="EMBL/GenBank/DDBJ databases">
        <title>Flavobacterium sp. MEBiC07310.</title>
        <authorList>
            <person name="Baek K."/>
        </authorList>
    </citation>
    <scope>NUCLEOTIDE SEQUENCE [LARGE SCALE GENOMIC DNA]</scope>
    <source>
        <strain evidence="4 5">MEBiC07310</strain>
    </source>
</reference>
<evidence type="ECO:0000256" key="2">
    <source>
        <dbReference type="ARBA" id="ARBA00023098"/>
    </source>
</evidence>
<dbReference type="EMBL" id="CP029463">
    <property type="protein sequence ID" value="AWM15107.1"/>
    <property type="molecule type" value="Genomic_DNA"/>
</dbReference>
<dbReference type="AlphaFoldDB" id="A0A2U8QY09"/>
<evidence type="ECO:0000313" key="4">
    <source>
        <dbReference type="EMBL" id="AWM15107.1"/>
    </source>
</evidence>
<dbReference type="GO" id="GO:0016787">
    <property type="term" value="F:hydrolase activity"/>
    <property type="evidence" value="ECO:0007669"/>
    <property type="project" value="UniProtKB-KW"/>
</dbReference>
<accession>A0A2U8QY09</accession>